<name>A0A2P2N5F6_RHIMU</name>
<accession>A0A2P2N5F6</accession>
<proteinExistence type="predicted"/>
<evidence type="ECO:0000313" key="1">
    <source>
        <dbReference type="EMBL" id="MBX37704.1"/>
    </source>
</evidence>
<organism evidence="1">
    <name type="scientific">Rhizophora mucronata</name>
    <name type="common">Asiatic mangrove</name>
    <dbReference type="NCBI Taxonomy" id="61149"/>
    <lineage>
        <taxon>Eukaryota</taxon>
        <taxon>Viridiplantae</taxon>
        <taxon>Streptophyta</taxon>
        <taxon>Embryophyta</taxon>
        <taxon>Tracheophyta</taxon>
        <taxon>Spermatophyta</taxon>
        <taxon>Magnoliopsida</taxon>
        <taxon>eudicotyledons</taxon>
        <taxon>Gunneridae</taxon>
        <taxon>Pentapetalae</taxon>
        <taxon>rosids</taxon>
        <taxon>fabids</taxon>
        <taxon>Malpighiales</taxon>
        <taxon>Rhizophoraceae</taxon>
        <taxon>Rhizophora</taxon>
    </lineage>
</organism>
<sequence length="26" mass="3038">MDCQLNVIYLSFVCTWNSKPQLAFSE</sequence>
<protein>
    <submittedName>
        <fullName evidence="1">Uncharacterized protein</fullName>
    </submittedName>
</protein>
<dbReference type="AlphaFoldDB" id="A0A2P2N5F6"/>
<dbReference type="EMBL" id="GGEC01057220">
    <property type="protein sequence ID" value="MBX37704.1"/>
    <property type="molecule type" value="Transcribed_RNA"/>
</dbReference>
<reference evidence="1" key="1">
    <citation type="submission" date="2018-02" db="EMBL/GenBank/DDBJ databases">
        <title>Rhizophora mucronata_Transcriptome.</title>
        <authorList>
            <person name="Meera S.P."/>
            <person name="Sreeshan A."/>
            <person name="Augustine A."/>
        </authorList>
    </citation>
    <scope>NUCLEOTIDE SEQUENCE</scope>
    <source>
        <tissue evidence="1">Leaf</tissue>
    </source>
</reference>